<dbReference type="RefSeq" id="XP_041545979.1">
    <property type="nucleotide sequence ID" value="XM_041692611.1"/>
</dbReference>
<dbReference type="OrthoDB" id="408631at2759"/>
<feature type="domain" description="Carboxylesterase type B" evidence="4">
    <location>
        <begin position="23"/>
        <end position="529"/>
    </location>
</feature>
<dbReference type="GeneID" id="64963538"/>
<dbReference type="GO" id="GO:0016787">
    <property type="term" value="F:hydrolase activity"/>
    <property type="evidence" value="ECO:0007669"/>
    <property type="project" value="UniProtKB-KW"/>
</dbReference>
<dbReference type="InterPro" id="IPR019826">
    <property type="entry name" value="Carboxylesterase_B_AS"/>
</dbReference>
<comment type="similarity">
    <text evidence="1 3">Belongs to the type-B carboxylesterase/lipase family.</text>
</comment>
<dbReference type="KEGG" id="aluc:AKAW2_60481S"/>
<keyword evidence="2 3" id="KW-0378">Hydrolase</keyword>
<dbReference type="InterPro" id="IPR002018">
    <property type="entry name" value="CarbesteraseB"/>
</dbReference>
<name>A0A146FWT3_ASPKA</name>
<reference evidence="7" key="2">
    <citation type="submission" date="2016-02" db="EMBL/GenBank/DDBJ databases">
        <title>Genome sequencing of Aspergillus luchuensis NBRC 4314.</title>
        <authorList>
            <person name="Yamada O."/>
        </authorList>
    </citation>
    <scope>NUCLEOTIDE SEQUENCE [LARGE SCALE GENOMIC DNA]</scope>
    <source>
        <strain evidence="7">RIB 2604</strain>
    </source>
</reference>
<dbReference type="InterPro" id="IPR050309">
    <property type="entry name" value="Type-B_Carboxylest/Lipase"/>
</dbReference>
<dbReference type="AlphaFoldDB" id="A0A146FWT3"/>
<proteinExistence type="inferred from homology"/>
<dbReference type="PROSITE" id="PS00941">
    <property type="entry name" value="CARBOXYLESTERASE_B_2"/>
    <property type="match status" value="1"/>
</dbReference>
<reference evidence="6 7" key="1">
    <citation type="journal article" date="2016" name="DNA Res.">
        <title>Genome sequence of Aspergillus luchuensis NBRC 4314.</title>
        <authorList>
            <person name="Yamada O."/>
            <person name="Machida M."/>
            <person name="Hosoyama A."/>
            <person name="Goto M."/>
            <person name="Takahashi T."/>
            <person name="Futagami T."/>
            <person name="Yamagata Y."/>
            <person name="Takeuchi M."/>
            <person name="Kobayashi T."/>
            <person name="Koike H."/>
            <person name="Abe K."/>
            <person name="Asai K."/>
            <person name="Arita M."/>
            <person name="Fujita N."/>
            <person name="Fukuda K."/>
            <person name="Higa K."/>
            <person name="Horikawa H."/>
            <person name="Ishikawa T."/>
            <person name="Jinno K."/>
            <person name="Kato Y."/>
            <person name="Kirimura K."/>
            <person name="Mizutani O."/>
            <person name="Nakasone K."/>
            <person name="Sano M."/>
            <person name="Shiraishi Y."/>
            <person name="Tsukahara M."/>
            <person name="Gomi K."/>
        </authorList>
    </citation>
    <scope>NUCLEOTIDE SEQUENCE [LARGE SCALE GENOMIC DNA]</scope>
    <source>
        <strain evidence="6 7">RIB 2604</strain>
    </source>
</reference>
<evidence type="ECO:0000256" key="1">
    <source>
        <dbReference type="ARBA" id="ARBA00005964"/>
    </source>
</evidence>
<dbReference type="Proteomes" id="UP000661280">
    <property type="component" value="Chromosome 6"/>
</dbReference>
<evidence type="ECO:0000256" key="3">
    <source>
        <dbReference type="RuleBase" id="RU361235"/>
    </source>
</evidence>
<feature type="chain" id="PRO_5042653598" description="Carboxylic ester hydrolase" evidence="3">
    <location>
        <begin position="22"/>
        <end position="564"/>
    </location>
</feature>
<dbReference type="PROSITE" id="PS51257">
    <property type="entry name" value="PROKAR_LIPOPROTEIN"/>
    <property type="match status" value="1"/>
</dbReference>
<evidence type="ECO:0000313" key="5">
    <source>
        <dbReference type="EMBL" id="BCS02217.1"/>
    </source>
</evidence>
<evidence type="ECO:0000313" key="8">
    <source>
        <dbReference type="Proteomes" id="UP000661280"/>
    </source>
</evidence>
<feature type="signal peptide" evidence="3">
    <location>
        <begin position="1"/>
        <end position="21"/>
    </location>
</feature>
<reference evidence="5" key="4">
    <citation type="submission" date="2021-02" db="EMBL/GenBank/DDBJ databases">
        <title>Aspergillus luchuensis mut. kawachii IFO 4304 genome sequence.</title>
        <authorList>
            <person name="Mori K."/>
            <person name="Kadooka C."/>
            <person name="Goto M."/>
            <person name="Futagami T."/>
        </authorList>
    </citation>
    <scope>NUCLEOTIDE SEQUENCE</scope>
    <source>
        <strain evidence="5">IFO 4308</strain>
    </source>
</reference>
<dbReference type="PANTHER" id="PTHR11559">
    <property type="entry name" value="CARBOXYLESTERASE"/>
    <property type="match status" value="1"/>
</dbReference>
<reference evidence="5" key="3">
    <citation type="submission" date="2021-01" db="EMBL/GenBank/DDBJ databases">
        <authorList>
            <consortium name="Aspergillus luchuensis mut. kawachii IFO 4304 genome sequencing consortium"/>
            <person name="Kazuki M."/>
            <person name="Futagami T."/>
        </authorList>
    </citation>
    <scope>NUCLEOTIDE SEQUENCE</scope>
    <source>
        <strain evidence="5">IFO 4308</strain>
    </source>
</reference>
<dbReference type="EC" id="3.1.1.-" evidence="3"/>
<dbReference type="EMBL" id="BCWF01000029">
    <property type="protein sequence ID" value="GAT29579.1"/>
    <property type="molecule type" value="Genomic_DNA"/>
</dbReference>
<dbReference type="PROSITE" id="PS00122">
    <property type="entry name" value="CARBOXYLESTERASE_B_1"/>
    <property type="match status" value="1"/>
</dbReference>
<dbReference type="SUPFAM" id="SSF53474">
    <property type="entry name" value="alpha/beta-Hydrolases"/>
    <property type="match status" value="1"/>
</dbReference>
<dbReference type="InterPro" id="IPR019819">
    <property type="entry name" value="Carboxylesterase_B_CS"/>
</dbReference>
<keyword evidence="3" id="KW-0732">Signal</keyword>
<evidence type="ECO:0000256" key="2">
    <source>
        <dbReference type="ARBA" id="ARBA00022801"/>
    </source>
</evidence>
<dbReference type="InterPro" id="IPR029058">
    <property type="entry name" value="AB_hydrolase_fold"/>
</dbReference>
<evidence type="ECO:0000259" key="4">
    <source>
        <dbReference type="Pfam" id="PF00135"/>
    </source>
</evidence>
<dbReference type="Gene3D" id="3.40.50.1820">
    <property type="entry name" value="alpha/beta hydrolase"/>
    <property type="match status" value="1"/>
</dbReference>
<dbReference type="ESTHER" id="9euro-a0a146fwt3">
    <property type="family name" value="Fungal_carboxylesterase_lipase"/>
</dbReference>
<protein>
    <recommendedName>
        <fullName evidence="3">Carboxylic ester hydrolase</fullName>
        <ecNumber evidence="3">3.1.1.-</ecNumber>
    </recommendedName>
</protein>
<evidence type="ECO:0000313" key="7">
    <source>
        <dbReference type="Proteomes" id="UP000075230"/>
    </source>
</evidence>
<evidence type="ECO:0000313" key="6">
    <source>
        <dbReference type="EMBL" id="GAT29579.1"/>
    </source>
</evidence>
<sequence length="564" mass="62619">MKGAFPTLSWLTLGMACVATCTNPVAQTKNGSYYGVYMPQYKEDYFLGIPFAKPPLAHLRWANPEGVNESWSGLRPATGYAMECIGYGGDQKGYLQSEDCLYLNVVRPAGYNNASLPILVWIHGGGFAQGGTPDLRYNLTFIVEHSLNIGQPIIAVSIAYRLGPWGFFNGVELANEGSLNLGLKDQRLALNWVKENIAGFGGDSDKVVIYGQSAGSESVGYQIRAYNGRDDGLFRGGMMESGAVLPGSGLNLTWTYEPWFQQIADEAGCSQAVRKLDCLRRTPFTVLNNILNTTANDTTPYNWRPTVDGDFVARYPSEQLDRGDFVKVPIIIGYTTDEGTTECPEPVNTTAELKNYLSSTTTYGWALDERVVSELLELYPNTTDFGIPSSEELGGNVTFPQPYGAAFRQTAAYYGDAQFIAATRYTCELWAAHNLSAYCYRFNTKTDDYNWEEGVAHFSDLIFIFNNLNGYGFSPNPFINAPESYTNLSYLMSGSWISFVNSLDPNAWTGRGRNATRTENWPVYDLENPISMIWDANVTSYAAPDTWRKEGIALINANRRAYQR</sequence>
<keyword evidence="8" id="KW-1185">Reference proteome</keyword>
<accession>A0A146FWT3</accession>
<dbReference type="Pfam" id="PF00135">
    <property type="entry name" value="COesterase"/>
    <property type="match status" value="1"/>
</dbReference>
<organism evidence="6 7">
    <name type="scientific">Aspergillus kawachii</name>
    <name type="common">White koji mold</name>
    <name type="synonym">Aspergillus awamori var. kawachi</name>
    <dbReference type="NCBI Taxonomy" id="1069201"/>
    <lineage>
        <taxon>Eukaryota</taxon>
        <taxon>Fungi</taxon>
        <taxon>Dikarya</taxon>
        <taxon>Ascomycota</taxon>
        <taxon>Pezizomycotina</taxon>
        <taxon>Eurotiomycetes</taxon>
        <taxon>Eurotiomycetidae</taxon>
        <taxon>Eurotiales</taxon>
        <taxon>Aspergillaceae</taxon>
        <taxon>Aspergillus</taxon>
        <taxon>Aspergillus subgen. Circumdati</taxon>
    </lineage>
</organism>
<dbReference type="EMBL" id="AP024430">
    <property type="protein sequence ID" value="BCS02217.1"/>
    <property type="molecule type" value="Genomic_DNA"/>
</dbReference>
<gene>
    <name evidence="5" type="ORF">AKAW2_60481S</name>
    <name evidence="6" type="ORF">RIB2604_03001110</name>
</gene>
<dbReference type="VEuPathDB" id="FungiDB:ASPFODRAFT_71750"/>
<dbReference type="Proteomes" id="UP000075230">
    <property type="component" value="Unassembled WGS sequence"/>
</dbReference>